<feature type="transmembrane region" description="Helical" evidence="1">
    <location>
        <begin position="6"/>
        <end position="26"/>
    </location>
</feature>
<reference evidence="2" key="1">
    <citation type="journal article" date="2020" name="Nature">
        <title>Giant virus diversity and host interactions through global metagenomics.</title>
        <authorList>
            <person name="Schulz F."/>
            <person name="Roux S."/>
            <person name="Paez-Espino D."/>
            <person name="Jungbluth S."/>
            <person name="Walsh D.A."/>
            <person name="Denef V.J."/>
            <person name="McMahon K.D."/>
            <person name="Konstantinidis K.T."/>
            <person name="Eloe-Fadrosh E.A."/>
            <person name="Kyrpides N.C."/>
            <person name="Woyke T."/>
        </authorList>
    </citation>
    <scope>NUCLEOTIDE SEQUENCE</scope>
    <source>
        <strain evidence="2">GVMAG-M-3300020565-3</strain>
    </source>
</reference>
<proteinExistence type="predicted"/>
<keyword evidence="1" id="KW-1133">Transmembrane helix</keyword>
<accession>A0A6C0CCQ2</accession>
<name>A0A6C0CCQ2_9ZZZZ</name>
<evidence type="ECO:0000313" key="2">
    <source>
        <dbReference type="EMBL" id="QHT02241.1"/>
    </source>
</evidence>
<evidence type="ECO:0000256" key="1">
    <source>
        <dbReference type="SAM" id="Phobius"/>
    </source>
</evidence>
<keyword evidence="1" id="KW-0812">Transmembrane</keyword>
<sequence>MSCISIYVYISTNILSVSFFYIQNVIKYLKYLKY</sequence>
<organism evidence="2">
    <name type="scientific">viral metagenome</name>
    <dbReference type="NCBI Taxonomy" id="1070528"/>
    <lineage>
        <taxon>unclassified sequences</taxon>
        <taxon>metagenomes</taxon>
        <taxon>organismal metagenomes</taxon>
    </lineage>
</organism>
<protein>
    <submittedName>
        <fullName evidence="2">Uncharacterized protein</fullName>
    </submittedName>
</protein>
<dbReference type="AlphaFoldDB" id="A0A6C0CCQ2"/>
<dbReference type="EMBL" id="MN739391">
    <property type="protein sequence ID" value="QHT02241.1"/>
    <property type="molecule type" value="Genomic_DNA"/>
</dbReference>
<keyword evidence="1" id="KW-0472">Membrane</keyword>